<evidence type="ECO:0000313" key="3">
    <source>
        <dbReference type="Proteomes" id="UP000678393"/>
    </source>
</evidence>
<reference evidence="2" key="1">
    <citation type="submission" date="2021-04" db="EMBL/GenBank/DDBJ databases">
        <authorList>
            <consortium name="Molecular Ecology Group"/>
        </authorList>
    </citation>
    <scope>NUCLEOTIDE SEQUENCE</scope>
</reference>
<proteinExistence type="predicted"/>
<protein>
    <submittedName>
        <fullName evidence="2">Uncharacterized protein</fullName>
    </submittedName>
</protein>
<feature type="non-terminal residue" evidence="2">
    <location>
        <position position="1"/>
    </location>
</feature>
<sequence>YGDMETRCLSHLLFTWETLLCITQPLSSTELSPSPLPLPFTPPPAPTCS</sequence>
<feature type="region of interest" description="Disordered" evidence="1">
    <location>
        <begin position="28"/>
        <end position="49"/>
    </location>
</feature>
<comment type="caution">
    <text evidence="2">The sequence shown here is derived from an EMBL/GenBank/DDBJ whole genome shotgun (WGS) entry which is preliminary data.</text>
</comment>
<dbReference type="EMBL" id="CAJHNH020000145">
    <property type="protein sequence ID" value="CAG5115645.1"/>
    <property type="molecule type" value="Genomic_DNA"/>
</dbReference>
<evidence type="ECO:0000256" key="1">
    <source>
        <dbReference type="SAM" id="MobiDB-lite"/>
    </source>
</evidence>
<name>A0A8S3YJC8_9EUPU</name>
<dbReference type="AlphaFoldDB" id="A0A8S3YJC8"/>
<accession>A0A8S3YJC8</accession>
<keyword evidence="3" id="KW-1185">Reference proteome</keyword>
<evidence type="ECO:0000313" key="2">
    <source>
        <dbReference type="EMBL" id="CAG5115645.1"/>
    </source>
</evidence>
<feature type="compositionally biased region" description="Pro residues" evidence="1">
    <location>
        <begin position="34"/>
        <end position="49"/>
    </location>
</feature>
<dbReference type="Proteomes" id="UP000678393">
    <property type="component" value="Unassembled WGS sequence"/>
</dbReference>
<organism evidence="2 3">
    <name type="scientific">Candidula unifasciata</name>
    <dbReference type="NCBI Taxonomy" id="100452"/>
    <lineage>
        <taxon>Eukaryota</taxon>
        <taxon>Metazoa</taxon>
        <taxon>Spiralia</taxon>
        <taxon>Lophotrochozoa</taxon>
        <taxon>Mollusca</taxon>
        <taxon>Gastropoda</taxon>
        <taxon>Heterobranchia</taxon>
        <taxon>Euthyneura</taxon>
        <taxon>Panpulmonata</taxon>
        <taxon>Eupulmonata</taxon>
        <taxon>Stylommatophora</taxon>
        <taxon>Helicina</taxon>
        <taxon>Helicoidea</taxon>
        <taxon>Geomitridae</taxon>
        <taxon>Candidula</taxon>
    </lineage>
</organism>
<gene>
    <name evidence="2" type="ORF">CUNI_LOCUS1203</name>
</gene>